<dbReference type="InterPro" id="IPR000182">
    <property type="entry name" value="GNAT_dom"/>
</dbReference>
<dbReference type="PANTHER" id="PTHR42791:SF5">
    <property type="entry name" value="HYPOTHETICAL ACETYLTRANSFERASE (EUROFUNG)"/>
    <property type="match status" value="1"/>
</dbReference>
<accession>C5FHB6</accession>
<dbReference type="SUPFAM" id="SSF55729">
    <property type="entry name" value="Acyl-CoA N-acyltransferases (Nat)"/>
    <property type="match status" value="1"/>
</dbReference>
<evidence type="ECO:0000259" key="1">
    <source>
        <dbReference type="PROSITE" id="PS51186"/>
    </source>
</evidence>
<dbReference type="OrthoDB" id="410198at2759"/>
<keyword evidence="3" id="KW-1185">Reference proteome</keyword>
<gene>
    <name evidence="2" type="ORF">MCYG_01654</name>
</gene>
<proteinExistence type="predicted"/>
<dbReference type="OMA" id="ECWLDAT"/>
<reference evidence="3" key="1">
    <citation type="journal article" date="2012" name="MBio">
        <title>Comparative genome analysis of Trichophyton rubrum and related dermatophytes reveals candidate genes involved in infection.</title>
        <authorList>
            <person name="Martinez D.A."/>
            <person name="Oliver B.G."/>
            <person name="Graeser Y."/>
            <person name="Goldberg J.M."/>
            <person name="Li W."/>
            <person name="Martinez-Rossi N.M."/>
            <person name="Monod M."/>
            <person name="Shelest E."/>
            <person name="Barton R.C."/>
            <person name="Birch E."/>
            <person name="Brakhage A.A."/>
            <person name="Chen Z."/>
            <person name="Gurr S.J."/>
            <person name="Heiman D."/>
            <person name="Heitman J."/>
            <person name="Kosti I."/>
            <person name="Rossi A."/>
            <person name="Saif S."/>
            <person name="Samalova M."/>
            <person name="Saunders C.W."/>
            <person name="Shea T."/>
            <person name="Summerbell R.C."/>
            <person name="Xu J."/>
            <person name="Young S."/>
            <person name="Zeng Q."/>
            <person name="Birren B.W."/>
            <person name="Cuomo C.A."/>
            <person name="White T.C."/>
        </authorList>
    </citation>
    <scope>NUCLEOTIDE SEQUENCE [LARGE SCALE GENOMIC DNA]</scope>
    <source>
        <strain evidence="3">ATCC MYA-4605 / CBS 113480</strain>
    </source>
</reference>
<dbReference type="PROSITE" id="PS51186">
    <property type="entry name" value="GNAT"/>
    <property type="match status" value="1"/>
</dbReference>
<dbReference type="eggNOG" id="ENOG502SNYC">
    <property type="taxonomic scope" value="Eukaryota"/>
</dbReference>
<dbReference type="CDD" id="cd04301">
    <property type="entry name" value="NAT_SF"/>
    <property type="match status" value="1"/>
</dbReference>
<dbReference type="EMBL" id="DS995702">
    <property type="protein sequence ID" value="EEQ28835.1"/>
    <property type="molecule type" value="Genomic_DNA"/>
</dbReference>
<evidence type="ECO:0000313" key="3">
    <source>
        <dbReference type="Proteomes" id="UP000002035"/>
    </source>
</evidence>
<dbReference type="HOGENOM" id="CLU_060131_4_0_1"/>
<name>C5FHB6_ARTOC</name>
<evidence type="ECO:0000313" key="2">
    <source>
        <dbReference type="EMBL" id="EEQ28835.1"/>
    </source>
</evidence>
<dbReference type="InterPro" id="IPR016181">
    <property type="entry name" value="Acyl_CoA_acyltransferase"/>
</dbReference>
<dbReference type="GeneID" id="9222976"/>
<dbReference type="Pfam" id="PF00583">
    <property type="entry name" value="Acetyltransf_1"/>
    <property type="match status" value="1"/>
</dbReference>
<dbReference type="InterPro" id="IPR052523">
    <property type="entry name" value="Trichothecene_AcTrans"/>
</dbReference>
<sequence>MHLEQQLVGEADFPELITALWEAYEEPHQKFFRVYCPIFNNDREKSLADSIKFFQEEYRSSFPESQWIKVVDTDANNKIAGAALWKIHQTNPFENYNEDKYLRDITAPRAKKARRPHIFLNIAFTVPSYRRHGVGSLFLQWGLDKAEEMGLECWLDATPYGRPVYERRGFICTDAWDVDCPMPEGLSEEKKREFEAAREQLLPVPNACMWRPKGGVYIEGVTEKPWETKDQA</sequence>
<dbReference type="RefSeq" id="XP_002848720.1">
    <property type="nucleotide sequence ID" value="XM_002848674.1"/>
</dbReference>
<feature type="domain" description="N-acetyltransferase" evidence="1">
    <location>
        <begin position="11"/>
        <end position="193"/>
    </location>
</feature>
<dbReference type="Proteomes" id="UP000002035">
    <property type="component" value="Unassembled WGS sequence"/>
</dbReference>
<dbReference type="VEuPathDB" id="FungiDB:MCYG_01654"/>
<dbReference type="PANTHER" id="PTHR42791">
    <property type="entry name" value="GNAT FAMILY ACETYLTRANSFERASE"/>
    <property type="match status" value="1"/>
</dbReference>
<organism evidence="2 3">
    <name type="scientific">Arthroderma otae (strain ATCC MYA-4605 / CBS 113480)</name>
    <name type="common">Microsporum canis</name>
    <dbReference type="NCBI Taxonomy" id="554155"/>
    <lineage>
        <taxon>Eukaryota</taxon>
        <taxon>Fungi</taxon>
        <taxon>Dikarya</taxon>
        <taxon>Ascomycota</taxon>
        <taxon>Pezizomycotina</taxon>
        <taxon>Eurotiomycetes</taxon>
        <taxon>Eurotiomycetidae</taxon>
        <taxon>Onygenales</taxon>
        <taxon>Arthrodermataceae</taxon>
        <taxon>Microsporum</taxon>
    </lineage>
</organism>
<dbReference type="GO" id="GO:0016747">
    <property type="term" value="F:acyltransferase activity, transferring groups other than amino-acyl groups"/>
    <property type="evidence" value="ECO:0007669"/>
    <property type="project" value="InterPro"/>
</dbReference>
<protein>
    <recommendedName>
        <fullName evidence="1">N-acetyltransferase domain-containing protein</fullName>
    </recommendedName>
</protein>
<dbReference type="Gene3D" id="3.40.630.30">
    <property type="match status" value="1"/>
</dbReference>
<dbReference type="AlphaFoldDB" id="C5FHB6"/>